<accession>A0ABP9G3I8</accession>
<proteinExistence type="predicted"/>
<keyword evidence="2" id="KW-0472">Membrane</keyword>
<dbReference type="Gene3D" id="2.60.40.10">
    <property type="entry name" value="Immunoglobulins"/>
    <property type="match status" value="1"/>
</dbReference>
<dbReference type="EMBL" id="BAABLW010000007">
    <property type="protein sequence ID" value="GAA4924064.1"/>
    <property type="molecule type" value="Genomic_DNA"/>
</dbReference>
<sequence length="1752" mass="190454">MTARPVKSRIMRRTLATAAAVAIVVTSVLTGVPFNSAQPAHANTGSISLSHELRTPEAREANRLLTNSTVRLIASAQIDRASSSSAVEFKIPKGLQVQDIPAHCGPDSSLNNRGDQPSRNTPITATSWESLREQVLVCDLGSTGAGYTNASVWIDAKVRPELPPGHRFTVQAQTIADEVPVASTSYTRLPAVFSQARIALGPHSELHEGHSWPGVNYRTAWPALEGTENRHPHPETEMVRYWRLTDPFILTTPSQYGNQPLDWSRSEISFDWKPDEVYFPGVTRTKPWVDRQRSHGDAYTYYMPHLFLSNTRPISNHTLNTSSGNPDEAFLGNSADLTFTADPRTQKIVLDGTNIETSAWTVPTRTGFGSNGLLPHKDPDYDGPDYEMLWSRNIEVFVPGQALADLIPFSPRANRLPVTVSQPTLRAVGVHETNRPWRSAPKWSETGLGRDDGYVEVRQAITSPWKASPLNTPGPIFSPGFNSWWEGLPGSSKFGDGEGQLMPGATAMWAAGNRLTAPVGGAVAQFQCVSWEDHLSLVDPKTKYHPGSGSALQNRRHPATGPVYISGAQRDLDFSDLRFEVQYSNTKPAAGDDLTCDSGNWRSNPNHSSFNNDPAKAREGIYTGVKQIRFMIAADQPTRWDLITQIPLTPTNDRYRGQAWVWTSQASLNFNTQAFDSLSEANLAQFFRSPEYRRTATITREPRSHVAEKLTIVDPLSMVEVESQAAVAGGALGEVTVKPHSPSSRGPMEVRVEFDRETMLYHDTTAGPQPHQVGRNFVVYRLADPTAVDEIVLRMLTTPREASTIGTIETSSRMPKEGSRRNNNASTTMRIDSSTPMIATLRAANETAEVHPFRSPAQTNHWTMTFGNETAFHSAAITAYVLIPRAGMTSNVLSHRDANVMLGNLNAAGWTVEATTQAFNRNSTLAQLSSARYTSVPNDPSRVQAIRLTRTISPGQTREVRIPMGVIATTDGDQITPHLIYNVDLVVQNETVTSFTGRSSPQPMEVSSGSAAGEIWIDGTRDNHDGTRGKKPAVRNAPVRITGTTASGLDISESIHVPRAVTNAQGKWTIQNLPAGTYNVEPDVEWLTSRAHNGLGVFDGFTLRGGDSVFGYTSRQGKADFENQVTSHRVSIPALGRDGRHRTSIGAGLVGHAQVQVERSTVVPHHYGYREMTYPQRITIRNTSAFNLSDVNITDLLDGPAELIDVSTPSTGSVRKTAKGYTWSGNLNTGRSFTINATWKVNANARANADLRNNVSATAAWAGGAADSQLTHPMWEGTVGVPALDAKIDFTDSGSWLENDENTLIWHRGQPTAADDPVMVERVDGRFGPAESLTSHVTLTNNGNVPLRLPSRATEVTFAGTQGDREQTFGAQTLMPGERVTIDARDLVPQMPQEEVDLNQAVLEVSTQALAPTRLNSSGAPVFTSGTLSLHQELKTPTNWSRDVPFRRAPKAQLTAFAEDASGNGILEDGEDAIFTYTIINDGNITVSGAHGDEPSVVDALVDPVYESDFNGKLLPGEKVTVQTRGPITEFTGGKFVNQAEAEVSLPLSSDRFGADSRLRASTTVVAPGGHGLDLIKELIPESGRDHLARGEKFHWRFTLTNNSDETYHQVQLQDPAMESAYGVTPRFSLPSEQPLNPGDRISVDVKHSSFTAGNPATNGGVIRNEARVTARDFSGERAVSNIAVAETQVYGEPLIIAAGHAGPQASAPLEAVRSGSWWVWTIFGVLLALSIGAGSLALLGGAARRRMETTP</sequence>
<evidence type="ECO:0000313" key="3">
    <source>
        <dbReference type="EMBL" id="GAA4924064.1"/>
    </source>
</evidence>
<feature type="region of interest" description="Disordered" evidence="1">
    <location>
        <begin position="103"/>
        <end position="126"/>
    </location>
</feature>
<reference evidence="4" key="1">
    <citation type="journal article" date="2019" name="Int. J. Syst. Evol. Microbiol.">
        <title>The Global Catalogue of Microorganisms (GCM) 10K type strain sequencing project: providing services to taxonomists for standard genome sequencing and annotation.</title>
        <authorList>
            <consortium name="The Broad Institute Genomics Platform"/>
            <consortium name="The Broad Institute Genome Sequencing Center for Infectious Disease"/>
            <person name="Wu L."/>
            <person name="Ma J."/>
        </authorList>
    </citation>
    <scope>NUCLEOTIDE SEQUENCE [LARGE SCALE GENOMIC DNA]</scope>
    <source>
        <strain evidence="4">JCM 19129</strain>
    </source>
</reference>
<feature type="transmembrane region" description="Helical" evidence="2">
    <location>
        <begin position="1718"/>
        <end position="1740"/>
    </location>
</feature>
<keyword evidence="2" id="KW-0812">Transmembrane</keyword>
<dbReference type="InterPro" id="IPR013783">
    <property type="entry name" value="Ig-like_fold"/>
</dbReference>
<dbReference type="Proteomes" id="UP001500368">
    <property type="component" value="Unassembled WGS sequence"/>
</dbReference>
<dbReference type="SUPFAM" id="SSF117074">
    <property type="entry name" value="Hypothetical protein PA1324"/>
    <property type="match status" value="1"/>
</dbReference>
<keyword evidence="2" id="KW-1133">Transmembrane helix</keyword>
<name>A0ABP9G3I8_9MICC</name>
<evidence type="ECO:0000256" key="2">
    <source>
        <dbReference type="SAM" id="Phobius"/>
    </source>
</evidence>
<evidence type="ECO:0008006" key="5">
    <source>
        <dbReference type="Google" id="ProtNLM"/>
    </source>
</evidence>
<organism evidence="3 4">
    <name type="scientific">Nesterenkonia rhizosphaerae</name>
    <dbReference type="NCBI Taxonomy" id="1348272"/>
    <lineage>
        <taxon>Bacteria</taxon>
        <taxon>Bacillati</taxon>
        <taxon>Actinomycetota</taxon>
        <taxon>Actinomycetes</taxon>
        <taxon>Micrococcales</taxon>
        <taxon>Micrococcaceae</taxon>
        <taxon>Nesterenkonia</taxon>
    </lineage>
</organism>
<feature type="compositionally biased region" description="Polar residues" evidence="1">
    <location>
        <begin position="108"/>
        <end position="126"/>
    </location>
</feature>
<evidence type="ECO:0000313" key="4">
    <source>
        <dbReference type="Proteomes" id="UP001500368"/>
    </source>
</evidence>
<evidence type="ECO:0000256" key="1">
    <source>
        <dbReference type="SAM" id="MobiDB-lite"/>
    </source>
</evidence>
<comment type="caution">
    <text evidence="3">The sequence shown here is derived from an EMBL/GenBank/DDBJ whole genome shotgun (WGS) entry which is preliminary data.</text>
</comment>
<keyword evidence="4" id="KW-1185">Reference proteome</keyword>
<gene>
    <name evidence="3" type="ORF">GCM10025790_21570</name>
</gene>
<protein>
    <recommendedName>
        <fullName evidence="5">SD-repeat containing protein B domain-containing protein</fullName>
    </recommendedName>
</protein>